<dbReference type="SUPFAM" id="SSF75005">
    <property type="entry name" value="Arabinanase/levansucrase/invertase"/>
    <property type="match status" value="1"/>
</dbReference>
<dbReference type="STRING" id="453591.Igni_0870"/>
<dbReference type="InterPro" id="IPR007184">
    <property type="entry name" value="Mannoside_phosphorylase"/>
</dbReference>
<keyword evidence="2" id="KW-0808">Transferase</keyword>
<evidence type="ECO:0000313" key="5">
    <source>
        <dbReference type="Proteomes" id="UP000000262"/>
    </source>
</evidence>
<accession>A8AAV0</accession>
<dbReference type="eggNOG" id="arCOG04084">
    <property type="taxonomic scope" value="Archaea"/>
</dbReference>
<keyword evidence="3" id="KW-0175">Coiled coil</keyword>
<dbReference type="Gene3D" id="2.115.10.20">
    <property type="entry name" value="Glycosyl hydrolase domain, family 43"/>
    <property type="match status" value="1"/>
</dbReference>
<evidence type="ECO:0000313" key="4">
    <source>
        <dbReference type="EMBL" id="ABU82052.1"/>
    </source>
</evidence>
<gene>
    <name evidence="4" type="ordered locus">Igni_0870</name>
</gene>
<dbReference type="GO" id="GO:0016798">
    <property type="term" value="F:hydrolase activity, acting on glycosyl bonds"/>
    <property type="evidence" value="ECO:0007669"/>
    <property type="project" value="UniProtKB-KW"/>
</dbReference>
<dbReference type="AlphaFoldDB" id="A8AAV0"/>
<feature type="coiled-coil region" evidence="3">
    <location>
        <begin position="8"/>
        <end position="35"/>
    </location>
</feature>
<dbReference type="KEGG" id="iho:Igni_0870"/>
<dbReference type="HOGENOM" id="CLU_796408_0_0_2"/>
<evidence type="ECO:0000256" key="1">
    <source>
        <dbReference type="ARBA" id="ARBA00022676"/>
    </source>
</evidence>
<sequence>MYPLPNWRSPLRKDLERLTQEVLEAKEKLVGLRKGTLVDDAFERVGYLTAKNFKVLNYPRDPLVAFNPSAVVKDGRVFMFTRFIFDYYGYVSSIGLSTFELEKLENACCLNLSARLVIYPTTVHEVKRGAEDPRAHLYGDGFLVFYTAVGLKDGDLWPKQGVAVLDENGEVVEKSVLRLGDVFPPSWKNTTMIRPEGRGLVILTRPWIEGHEVIWRATVDAEEWVVDPSTMRVTLVPERFELKVGVSTTPVKIGSDEYLIGWHAIMKDDLSYRNGLAVVNGDGELLGISEYLLYPKYIEELYGDRPMVIYGCGLVKHKEYIYWIGGVADYGIGIYRAPLDKVMEHIKWLR</sequence>
<keyword evidence="4" id="KW-0378">Hydrolase</keyword>
<evidence type="ECO:0000256" key="3">
    <source>
        <dbReference type="SAM" id="Coils"/>
    </source>
</evidence>
<proteinExistence type="predicted"/>
<dbReference type="PhylomeDB" id="A8AAV0"/>
<reference evidence="4 5" key="1">
    <citation type="journal article" date="2008" name="Genome Biol.">
        <title>A genomic analysis of the archaeal system Ignicoccus hospitalis-Nanoarchaeum equitans.</title>
        <authorList>
            <person name="Podar M."/>
            <person name="Anderson I."/>
            <person name="Makarova K.S."/>
            <person name="Elkins J.G."/>
            <person name="Ivanova N."/>
            <person name="Wall M.A."/>
            <person name="Lykidis A."/>
            <person name="Mavromatis K."/>
            <person name="Sun H."/>
            <person name="Hudson M.E."/>
            <person name="Chen W."/>
            <person name="Deciu C."/>
            <person name="Hutchison D."/>
            <person name="Eads J.R."/>
            <person name="Anderson A."/>
            <person name="Fernandes F."/>
            <person name="Szeto E."/>
            <person name="Lapidus A."/>
            <person name="Kyrpides N.C."/>
            <person name="Saier M.H.Jr."/>
            <person name="Richardson P.M."/>
            <person name="Rachel R."/>
            <person name="Huber H."/>
            <person name="Eisen J.A."/>
            <person name="Koonin E.V."/>
            <person name="Keller M."/>
            <person name="Stetter K.O."/>
        </authorList>
    </citation>
    <scope>NUCLEOTIDE SEQUENCE [LARGE SCALE GENOMIC DNA]</scope>
    <source>
        <strain evidence="5">KIN4/I / DSM 18386 / JCM 14125</strain>
    </source>
</reference>
<dbReference type="GO" id="GO:0016757">
    <property type="term" value="F:glycosyltransferase activity"/>
    <property type="evidence" value="ECO:0007669"/>
    <property type="project" value="UniProtKB-KW"/>
</dbReference>
<name>A8AAV0_IGNH4</name>
<protein>
    <submittedName>
        <fullName evidence="4">Glycosidase, PH1107-related</fullName>
    </submittedName>
</protein>
<dbReference type="PANTHER" id="PTHR34106">
    <property type="entry name" value="GLYCOSIDASE"/>
    <property type="match status" value="1"/>
</dbReference>
<dbReference type="InterPro" id="IPR023296">
    <property type="entry name" value="Glyco_hydro_beta-prop_sf"/>
</dbReference>
<dbReference type="PANTHER" id="PTHR34106:SF5">
    <property type="entry name" value="GLYCOSIDASE"/>
    <property type="match status" value="1"/>
</dbReference>
<dbReference type="Proteomes" id="UP000000262">
    <property type="component" value="Chromosome"/>
</dbReference>
<keyword evidence="5" id="KW-1185">Reference proteome</keyword>
<dbReference type="Pfam" id="PF04041">
    <property type="entry name" value="Glyco_hydro_130"/>
    <property type="match status" value="1"/>
</dbReference>
<dbReference type="EMBL" id="CP000816">
    <property type="protein sequence ID" value="ABU82052.1"/>
    <property type="molecule type" value="Genomic_DNA"/>
</dbReference>
<keyword evidence="1" id="KW-0328">Glycosyltransferase</keyword>
<evidence type="ECO:0000256" key="2">
    <source>
        <dbReference type="ARBA" id="ARBA00022679"/>
    </source>
</evidence>
<keyword evidence="4" id="KW-0326">Glycosidase</keyword>
<organism evidence="4 5">
    <name type="scientific">Ignicoccus hospitalis (strain KIN4/I / DSM 18386 / JCM 14125)</name>
    <dbReference type="NCBI Taxonomy" id="453591"/>
    <lineage>
        <taxon>Archaea</taxon>
        <taxon>Thermoproteota</taxon>
        <taxon>Thermoprotei</taxon>
        <taxon>Desulfurococcales</taxon>
        <taxon>Desulfurococcaceae</taxon>
        <taxon>Ignicoccus</taxon>
    </lineage>
</organism>